<evidence type="ECO:0000313" key="3">
    <source>
        <dbReference type="Proteomes" id="UP000298327"/>
    </source>
</evidence>
<proteinExistence type="predicted"/>
<dbReference type="Proteomes" id="UP000298327">
    <property type="component" value="Unassembled WGS sequence"/>
</dbReference>
<name>A0A4Y9YQ88_9AGAM</name>
<organism evidence="2 3">
    <name type="scientific">Dentipellis fragilis</name>
    <dbReference type="NCBI Taxonomy" id="205917"/>
    <lineage>
        <taxon>Eukaryota</taxon>
        <taxon>Fungi</taxon>
        <taxon>Dikarya</taxon>
        <taxon>Basidiomycota</taxon>
        <taxon>Agaricomycotina</taxon>
        <taxon>Agaricomycetes</taxon>
        <taxon>Russulales</taxon>
        <taxon>Hericiaceae</taxon>
        <taxon>Dentipellis</taxon>
    </lineage>
</organism>
<feature type="transmembrane region" description="Helical" evidence="1">
    <location>
        <begin position="12"/>
        <end position="34"/>
    </location>
</feature>
<dbReference type="EMBL" id="SEOQ01000392">
    <property type="protein sequence ID" value="TFY63943.1"/>
    <property type="molecule type" value="Genomic_DNA"/>
</dbReference>
<keyword evidence="3" id="KW-1185">Reference proteome</keyword>
<comment type="caution">
    <text evidence="2">The sequence shown here is derived from an EMBL/GenBank/DDBJ whole genome shotgun (WGS) entry which is preliminary data.</text>
</comment>
<dbReference type="AlphaFoldDB" id="A0A4Y9YQ88"/>
<sequence length="414" mass="47701">MPRITGRVQYRLGIIAIGIVLSLILYVSFDTFILPSTTANPFTRTSLPTTTTPIGSEISNNPTEKPNSRILLVSAFYPLSKSKHTLDDYSAWMRRFLEPVQTDIYFFTTPELEDTIRFLRGDLPITVNTSFASPFEIPPLKGLEARYAEMEAWDRESFRHGPELYAIWSGKPYFLEEGLKNAQAQAVHATYEYAFWTDAGSFRDDHVYTKWPHVERVDEVFSLASSVSDTPKDELIFFPIWAPPPASKRTWTEDQGPIDTEFSEGSFFGGSATAINWYRRLYYSYHDAYLSRDIFVGKDQTLINALFVLFPSRFVSVWLQDNSSPAHLGIPPHAETAHGSCGSTWYYYEWWLADDEARETMADMWMAEKKTWKTWWKWRARCRVAPVMPMETLLKRRFGQSWMPPKASVQISAS</sequence>
<protein>
    <submittedName>
        <fullName evidence="2">Uncharacterized protein</fullName>
    </submittedName>
</protein>
<evidence type="ECO:0000313" key="2">
    <source>
        <dbReference type="EMBL" id="TFY63943.1"/>
    </source>
</evidence>
<keyword evidence="1" id="KW-1133">Transmembrane helix</keyword>
<evidence type="ECO:0000256" key="1">
    <source>
        <dbReference type="SAM" id="Phobius"/>
    </source>
</evidence>
<dbReference type="OrthoDB" id="411632at2759"/>
<keyword evidence="1" id="KW-0812">Transmembrane</keyword>
<keyword evidence="1" id="KW-0472">Membrane</keyword>
<reference evidence="2 3" key="1">
    <citation type="submission" date="2019-02" db="EMBL/GenBank/DDBJ databases">
        <title>Genome sequencing of the rare red list fungi Dentipellis fragilis.</title>
        <authorList>
            <person name="Buettner E."/>
            <person name="Kellner H."/>
        </authorList>
    </citation>
    <scope>NUCLEOTIDE SEQUENCE [LARGE SCALE GENOMIC DNA]</scope>
    <source>
        <strain evidence="2 3">DSM 105465</strain>
    </source>
</reference>
<gene>
    <name evidence="2" type="ORF">EVG20_g6117</name>
</gene>
<accession>A0A4Y9YQ88</accession>